<feature type="transmembrane region" description="Helical" evidence="1">
    <location>
        <begin position="30"/>
        <end position="51"/>
    </location>
</feature>
<protein>
    <submittedName>
        <fullName evidence="2">Uncharacterized protein</fullName>
    </submittedName>
</protein>
<accession>A0A1G9VR85</accession>
<feature type="transmembrane region" description="Helical" evidence="1">
    <location>
        <begin position="66"/>
        <end position="86"/>
    </location>
</feature>
<gene>
    <name evidence="2" type="ORF">SAMN04487949_2473</name>
</gene>
<keyword evidence="3" id="KW-1185">Reference proteome</keyword>
<organism evidence="2 3">
    <name type="scientific">Halogranum gelatinilyticum</name>
    <dbReference type="NCBI Taxonomy" id="660521"/>
    <lineage>
        <taxon>Archaea</taxon>
        <taxon>Methanobacteriati</taxon>
        <taxon>Methanobacteriota</taxon>
        <taxon>Stenosarchaea group</taxon>
        <taxon>Halobacteria</taxon>
        <taxon>Halobacteriales</taxon>
        <taxon>Haloferacaceae</taxon>
    </lineage>
</organism>
<dbReference type="RefSeq" id="WP_089697782.1">
    <property type="nucleotide sequence ID" value="NZ_FNHL01000003.1"/>
</dbReference>
<proteinExistence type="predicted"/>
<dbReference type="Proteomes" id="UP000199451">
    <property type="component" value="Unassembled WGS sequence"/>
</dbReference>
<dbReference type="OrthoDB" id="385462at2157"/>
<dbReference type="EMBL" id="FNHL01000003">
    <property type="protein sequence ID" value="SDM74596.1"/>
    <property type="molecule type" value="Genomic_DNA"/>
</dbReference>
<evidence type="ECO:0000313" key="2">
    <source>
        <dbReference type="EMBL" id="SDM74596.1"/>
    </source>
</evidence>
<keyword evidence="1" id="KW-0812">Transmembrane</keyword>
<dbReference type="STRING" id="660521.SAMN04487949_2473"/>
<keyword evidence="1" id="KW-1133">Transmembrane helix</keyword>
<reference evidence="3" key="1">
    <citation type="submission" date="2016-10" db="EMBL/GenBank/DDBJ databases">
        <authorList>
            <person name="Varghese N."/>
            <person name="Submissions S."/>
        </authorList>
    </citation>
    <scope>NUCLEOTIDE SEQUENCE [LARGE SCALE GENOMIC DNA]</scope>
    <source>
        <strain evidence="3">CGMCC 1.10119</strain>
    </source>
</reference>
<evidence type="ECO:0000313" key="3">
    <source>
        <dbReference type="Proteomes" id="UP000199451"/>
    </source>
</evidence>
<sequence>MNVPRLYRVALAVVGASLAANGLDTLRTSGLSVPTVVVIVGGSFLAVTSLLVRDPDEHGIPTEPGWQLYLVLLAAVLTVVGLALTLA</sequence>
<keyword evidence="1" id="KW-0472">Membrane</keyword>
<evidence type="ECO:0000256" key="1">
    <source>
        <dbReference type="SAM" id="Phobius"/>
    </source>
</evidence>
<dbReference type="AlphaFoldDB" id="A0A1G9VR85"/>
<name>A0A1G9VR85_9EURY</name>